<dbReference type="InterPro" id="IPR035999">
    <property type="entry name" value="Sec7_dom_sf"/>
</dbReference>
<evidence type="ECO:0000313" key="5">
    <source>
        <dbReference type="EMBL" id="PWI70946.1"/>
    </source>
</evidence>
<feature type="region of interest" description="Disordered" evidence="2">
    <location>
        <begin position="1410"/>
        <end position="1476"/>
    </location>
</feature>
<feature type="region of interest" description="Disordered" evidence="2">
    <location>
        <begin position="305"/>
        <end position="363"/>
    </location>
</feature>
<dbReference type="SUPFAM" id="SSF50729">
    <property type="entry name" value="PH domain-like"/>
    <property type="match status" value="1"/>
</dbReference>
<dbReference type="GO" id="GO:0005085">
    <property type="term" value="F:guanyl-nucleotide exchange factor activity"/>
    <property type="evidence" value="ECO:0007669"/>
    <property type="project" value="InterPro"/>
</dbReference>
<feature type="region of interest" description="Disordered" evidence="2">
    <location>
        <begin position="1244"/>
        <end position="1390"/>
    </location>
</feature>
<feature type="compositionally biased region" description="Low complexity" evidence="2">
    <location>
        <begin position="630"/>
        <end position="642"/>
    </location>
</feature>
<dbReference type="PROSITE" id="PS50190">
    <property type="entry name" value="SEC7"/>
    <property type="match status" value="1"/>
</dbReference>
<dbReference type="Proteomes" id="UP000245956">
    <property type="component" value="Unassembled WGS sequence"/>
</dbReference>
<feature type="region of interest" description="Disordered" evidence="2">
    <location>
        <begin position="1510"/>
        <end position="1682"/>
    </location>
</feature>
<evidence type="ECO:0000259" key="3">
    <source>
        <dbReference type="PROSITE" id="PS50003"/>
    </source>
</evidence>
<dbReference type="Gene3D" id="2.30.29.30">
    <property type="entry name" value="Pleckstrin-homology domain (PH domain)/Phosphotyrosine-binding domain (PTB)"/>
    <property type="match status" value="1"/>
</dbReference>
<feature type="compositionally biased region" description="Acidic residues" evidence="2">
    <location>
        <begin position="1625"/>
        <end position="1634"/>
    </location>
</feature>
<dbReference type="Gene3D" id="1.10.1000.11">
    <property type="entry name" value="Arf Nucleotide-binding Site Opener,domain 2"/>
    <property type="match status" value="1"/>
</dbReference>
<feature type="compositionally biased region" description="Basic and acidic residues" evidence="2">
    <location>
        <begin position="426"/>
        <end position="436"/>
    </location>
</feature>
<dbReference type="CDD" id="cd00171">
    <property type="entry name" value="Sec7"/>
    <property type="match status" value="1"/>
</dbReference>
<evidence type="ECO:0000313" key="6">
    <source>
        <dbReference type="Proteomes" id="UP000245956"/>
    </source>
</evidence>
<dbReference type="GO" id="GO:0032012">
    <property type="term" value="P:regulation of ARF protein signal transduction"/>
    <property type="evidence" value="ECO:0007669"/>
    <property type="project" value="InterPro"/>
</dbReference>
<feature type="region of interest" description="Disordered" evidence="2">
    <location>
        <begin position="1"/>
        <end position="43"/>
    </location>
</feature>
<feature type="compositionally biased region" description="Polar residues" evidence="2">
    <location>
        <begin position="503"/>
        <end position="515"/>
    </location>
</feature>
<feature type="compositionally biased region" description="Low complexity" evidence="2">
    <location>
        <begin position="1517"/>
        <end position="1526"/>
    </location>
</feature>
<feature type="domain" description="SEC7" evidence="4">
    <location>
        <begin position="683"/>
        <end position="842"/>
    </location>
</feature>
<evidence type="ECO:0000256" key="2">
    <source>
        <dbReference type="SAM" id="MobiDB-lite"/>
    </source>
</evidence>
<evidence type="ECO:0000259" key="4">
    <source>
        <dbReference type="PROSITE" id="PS50190"/>
    </source>
</evidence>
<feature type="region of interest" description="Disordered" evidence="2">
    <location>
        <begin position="536"/>
        <end position="647"/>
    </location>
</feature>
<feature type="compositionally biased region" description="Basic and acidic residues" evidence="2">
    <location>
        <begin position="1422"/>
        <end position="1437"/>
    </location>
</feature>
<accession>A0A2U3E8W4</accession>
<name>A0A2U3E8W4_PURLI</name>
<feature type="coiled-coil region" evidence="1">
    <location>
        <begin position="1161"/>
        <end position="1195"/>
    </location>
</feature>
<feature type="region of interest" description="Disordered" evidence="2">
    <location>
        <begin position="269"/>
        <end position="293"/>
    </location>
</feature>
<dbReference type="SUPFAM" id="SSF48425">
    <property type="entry name" value="Sec7 domain"/>
    <property type="match status" value="1"/>
</dbReference>
<feature type="compositionally biased region" description="Polar residues" evidence="2">
    <location>
        <begin position="1274"/>
        <end position="1299"/>
    </location>
</feature>
<comment type="caution">
    <text evidence="5">The sequence shown here is derived from an EMBL/GenBank/DDBJ whole genome shotgun (WGS) entry which is preliminary data.</text>
</comment>
<dbReference type="PROSITE" id="PS50003">
    <property type="entry name" value="PH_DOMAIN"/>
    <property type="match status" value="1"/>
</dbReference>
<evidence type="ECO:0000256" key="1">
    <source>
        <dbReference type="SAM" id="Coils"/>
    </source>
</evidence>
<dbReference type="InterPro" id="IPR023394">
    <property type="entry name" value="Sec7_C_sf"/>
</dbReference>
<feature type="compositionally biased region" description="Basic and acidic residues" evidence="2">
    <location>
        <begin position="7"/>
        <end position="19"/>
    </location>
</feature>
<dbReference type="PANTHER" id="PTHR10663:SF405">
    <property type="entry name" value="ARF GUANINE NUCLEOTIDE EXCHANGE FACTOR SYT1"/>
    <property type="match status" value="1"/>
</dbReference>
<protein>
    <submittedName>
        <fullName evidence="5">Guanyl-nucleotide exchange factor</fullName>
    </submittedName>
</protein>
<organism evidence="5 6">
    <name type="scientific">Purpureocillium lilacinum</name>
    <name type="common">Paecilomyces lilacinus</name>
    <dbReference type="NCBI Taxonomy" id="33203"/>
    <lineage>
        <taxon>Eukaryota</taxon>
        <taxon>Fungi</taxon>
        <taxon>Dikarya</taxon>
        <taxon>Ascomycota</taxon>
        <taxon>Pezizomycotina</taxon>
        <taxon>Sordariomycetes</taxon>
        <taxon>Hypocreomycetidae</taxon>
        <taxon>Hypocreales</taxon>
        <taxon>Ophiocordycipitaceae</taxon>
        <taxon>Purpureocillium</taxon>
    </lineage>
</organism>
<proteinExistence type="predicted"/>
<keyword evidence="1" id="KW-0175">Coiled coil</keyword>
<dbReference type="SMART" id="SM00222">
    <property type="entry name" value="Sec7"/>
    <property type="match status" value="1"/>
</dbReference>
<dbReference type="EMBL" id="LCWV01000008">
    <property type="protein sequence ID" value="PWI70946.1"/>
    <property type="molecule type" value="Genomic_DNA"/>
</dbReference>
<dbReference type="InterPro" id="IPR001849">
    <property type="entry name" value="PH_domain"/>
</dbReference>
<sequence>MQYQWRDGGKNHEAHRPDEGGISCPRESALEPGGVSPPQCTGSTALWNTPRPCCWKLSRFAPGPDPPATPLAVQPGALHPSCKDPWTRGPTAPPPLSPRRQREDAGWDPDVGTLGARGQRSPARGRAAYCTFLTPTPLFAKDRPTRTPTRHYTAIHWAHTEGAAPYKYEHGSYWVCFSPVVVESAFSSTHRQLCLANGNGPRLGGYPARGRPGSRPSFRYPIASLRTSPLRARARSSTASIVDRPHSRLPPLPAVANMPFLRRRANMASETDMRRHTAAAVPSASDDTDTDAARRDAVAPVAVPALDACESNPTQAPKQKKHTTQSAIDDASASLSRNPSHESASTANRPDTPPSPQPELSRHKRFSVLRFRNASDSQLSLRAKQQAENPPPLPRPPAIITTAPTNDITGPKKMSSRMNLAAKFRRSNDVQRDGHKTPGASLRKSFTDDRGRPSLATLDEPASPRPSVQSISASNGTSLTTINHRQSESSRSDASSTDRISHPSPSTTPKRSQPSIPFFKLRRTKKAPEPLFPFAHLQQNSSRSAAGSSTSLGVGSTPRPASAQSATTPRAHTDRCADGSGAQASSATSLFPRGNDPHSGHSSPTRATLLRGRSSTMSSVGRNSTDDHLLPPTTRTSTSTGRKSFGDLLGLSRIRQNSELSRQGSLTPVTPGSITSKSNSLQLSRSSVVLPERLEDESPAKYLTRLEDTVSRRVIASALSKGTDPFSAAVLRSYMRSFGFFGDPMDMAIRKLLMEAELPKETQQIDRCLQAFANRYHECNPGIYNSPDQAYFIAFSLLILHTDVFNKNNKHKMQKSDYLKNTRGEGIFDDILECFYDNISYTPFIHVEDDLDLSQERVTSSKTKKKQLLPGNPGDAAKRAAKEPIDPYTLILDGNLDALRPNLKDAMHLDDHYNYLGTATCLNLKDLQNTFFKTGVLQIVSARSRPDAFMSEKTATNPEDAHPGIVDIKITKVGLLWRKDSKKRKTRSPWQEWGAILTGAQLYFFRNTSWVKNLMHQYEHHVKVGNDGIPIIFKPPLEEFKPDALMSTHGAVALMDSTYKKHKNAFVYVRQGGLDEVLLADTEEERNDWLAKLNYAAAFRTSGIRMRGVVGGNYDGQGRRGIRRLDSSDATQLVQTPTGPVSIARGKIDHKMAEDIQTARRDGMQQKITEAEHKVEDAQKQLDEQLRNARHLQILAPIQPRTREQLLSAAARQSAQLKWTRMEIWREKCHRDILVQDLADDRPATASTAATSPSKIHTDPETASSPTPRPMSTRLESQAKRQTSTDRSPQTPTDSSLAPTLSAAAAGEEAGGDSLQTTPQASTKHRPPSREVGHAMPDMKSPRHGSISSIAASPIQPPASNPQSLRPLSREGGDSTASNNAESNHDDVDASERDFLKQAGLWEARNARGSVDKATISTSAESAEHVAPAERDRLERSKIRRSLQRTLRDSAGHLSHHRSRRGREPAPGVSSEDTPQEVILSRGTGSFVVHGKKASVINIGTEIQSMTQDEKILARKQQQQQQPQQQEHVVSPTSFDEEHEDAYHSAPETPSESNESNGRRESVASVSTTTARSFRELHRKYSSAQAARSVSAGGRLAVPSDGESEAAVSFSDGRRSPLPLIETASESEGEEDEDGAKKNERSGQQATTARDSKGDKHVGSDEVGPPTSSGRRSSLPAEIMTA</sequence>
<feature type="compositionally biased region" description="Polar residues" evidence="2">
    <location>
        <begin position="659"/>
        <end position="675"/>
    </location>
</feature>
<feature type="compositionally biased region" description="Polar residues" evidence="2">
    <location>
        <begin position="613"/>
        <end position="623"/>
    </location>
</feature>
<feature type="compositionally biased region" description="Polar residues" evidence="2">
    <location>
        <begin position="333"/>
        <end position="349"/>
    </location>
</feature>
<dbReference type="PANTHER" id="PTHR10663">
    <property type="entry name" value="GUANYL-NUCLEOTIDE EXCHANGE FACTOR"/>
    <property type="match status" value="1"/>
</dbReference>
<feature type="region of interest" description="Disordered" evidence="2">
    <location>
        <begin position="376"/>
        <end position="517"/>
    </location>
</feature>
<feature type="region of interest" description="Disordered" evidence="2">
    <location>
        <begin position="65"/>
        <end position="120"/>
    </location>
</feature>
<feature type="compositionally biased region" description="Polar residues" evidence="2">
    <location>
        <begin position="466"/>
        <end position="484"/>
    </location>
</feature>
<feature type="compositionally biased region" description="Low complexity" evidence="2">
    <location>
        <begin position="541"/>
        <end position="551"/>
    </location>
</feature>
<dbReference type="InterPro" id="IPR000904">
    <property type="entry name" value="Sec7_dom"/>
</dbReference>
<dbReference type="InterPro" id="IPR011993">
    <property type="entry name" value="PH-like_dom_sf"/>
</dbReference>
<reference evidence="5 6" key="1">
    <citation type="journal article" date="2016" name="Front. Microbiol.">
        <title>Genome and transcriptome sequences reveal the specific parasitism of the nematophagous Purpureocillium lilacinum 36-1.</title>
        <authorList>
            <person name="Xie J."/>
            <person name="Li S."/>
            <person name="Mo C."/>
            <person name="Xiao X."/>
            <person name="Peng D."/>
            <person name="Wang G."/>
            <person name="Xiao Y."/>
        </authorList>
    </citation>
    <scope>NUCLEOTIDE SEQUENCE [LARGE SCALE GENOMIC DNA]</scope>
    <source>
        <strain evidence="5 6">36-1</strain>
    </source>
</reference>
<feature type="domain" description="PH" evidence="3">
    <location>
        <begin position="969"/>
        <end position="1098"/>
    </location>
</feature>
<dbReference type="Pfam" id="PF01369">
    <property type="entry name" value="Sec7"/>
    <property type="match status" value="1"/>
</dbReference>
<feature type="region of interest" description="Disordered" evidence="2">
    <location>
        <begin position="659"/>
        <end position="682"/>
    </location>
</feature>
<feature type="compositionally biased region" description="Low complexity" evidence="2">
    <location>
        <begin position="1244"/>
        <end position="1254"/>
    </location>
</feature>
<dbReference type="FunFam" id="1.10.1000.11:FF:000002">
    <property type="entry name" value="Cytohesin 1"/>
    <property type="match status" value="1"/>
</dbReference>
<feature type="compositionally biased region" description="Basic and acidic residues" evidence="2">
    <location>
        <begin position="1650"/>
        <end position="1660"/>
    </location>
</feature>
<gene>
    <name evidence="5" type="ORF">PCL_12314</name>
</gene>